<evidence type="ECO:0000256" key="1">
    <source>
        <dbReference type="ARBA" id="ARBA00023157"/>
    </source>
</evidence>
<dbReference type="PANTHER" id="PTHR31024:SF3">
    <property type="entry name" value="C-TYPE LECTIN-RELATED"/>
    <property type="match status" value="1"/>
</dbReference>
<evidence type="ECO:0000259" key="2">
    <source>
        <dbReference type="PROSITE" id="PS50041"/>
    </source>
</evidence>
<evidence type="ECO:0000313" key="3">
    <source>
        <dbReference type="EMBL" id="KAK5983085.1"/>
    </source>
</evidence>
<accession>A0AAN8FSD2</accession>
<dbReference type="Proteomes" id="UP001331761">
    <property type="component" value="Unassembled WGS sequence"/>
</dbReference>
<feature type="domain" description="C-type lectin" evidence="2">
    <location>
        <begin position="71"/>
        <end position="185"/>
    </location>
</feature>
<dbReference type="PANTHER" id="PTHR31024">
    <property type="entry name" value="C-TYPE LECTIN"/>
    <property type="match status" value="1"/>
</dbReference>
<dbReference type="SUPFAM" id="SSF56436">
    <property type="entry name" value="C-type lectin-like"/>
    <property type="match status" value="1"/>
</dbReference>
<dbReference type="CDD" id="cd00037">
    <property type="entry name" value="CLECT"/>
    <property type="match status" value="1"/>
</dbReference>
<keyword evidence="4" id="KW-1185">Reference proteome</keyword>
<keyword evidence="1" id="KW-1015">Disulfide bond</keyword>
<gene>
    <name evidence="3" type="ORF">GCK32_005404</name>
</gene>
<dbReference type="InterPro" id="IPR016187">
    <property type="entry name" value="CTDL_fold"/>
</dbReference>
<proteinExistence type="predicted"/>
<dbReference type="PROSITE" id="PS00615">
    <property type="entry name" value="C_TYPE_LECTIN_1"/>
    <property type="match status" value="1"/>
</dbReference>
<evidence type="ECO:0000313" key="4">
    <source>
        <dbReference type="Proteomes" id="UP001331761"/>
    </source>
</evidence>
<dbReference type="InterPro" id="IPR001304">
    <property type="entry name" value="C-type_lectin-like"/>
</dbReference>
<name>A0AAN8FSD2_TRICO</name>
<reference evidence="3 4" key="1">
    <citation type="submission" date="2019-10" db="EMBL/GenBank/DDBJ databases">
        <title>Assembly and Annotation for the nematode Trichostrongylus colubriformis.</title>
        <authorList>
            <person name="Martin J."/>
        </authorList>
    </citation>
    <scope>NUCLEOTIDE SEQUENCE [LARGE SCALE GENOMIC DNA]</scope>
    <source>
        <strain evidence="3">G859</strain>
        <tissue evidence="3">Whole worm</tissue>
    </source>
</reference>
<dbReference type="InterPro" id="IPR016186">
    <property type="entry name" value="C-type_lectin-like/link_sf"/>
</dbReference>
<dbReference type="InterPro" id="IPR018378">
    <property type="entry name" value="C-type_lectin_CS"/>
</dbReference>
<dbReference type="Pfam" id="PF00059">
    <property type="entry name" value="Lectin_C"/>
    <property type="match status" value="1"/>
</dbReference>
<protein>
    <submittedName>
        <fullName evidence="3">Lectin C-type domain protein</fullName>
    </submittedName>
</protein>
<dbReference type="AlphaFoldDB" id="A0AAN8FSD2"/>
<dbReference type="Gene3D" id="3.10.100.10">
    <property type="entry name" value="Mannose-Binding Protein A, subunit A"/>
    <property type="match status" value="1"/>
</dbReference>
<organism evidence="3 4">
    <name type="scientific">Trichostrongylus colubriformis</name>
    <name type="common">Black scour worm</name>
    <dbReference type="NCBI Taxonomy" id="6319"/>
    <lineage>
        <taxon>Eukaryota</taxon>
        <taxon>Metazoa</taxon>
        <taxon>Ecdysozoa</taxon>
        <taxon>Nematoda</taxon>
        <taxon>Chromadorea</taxon>
        <taxon>Rhabditida</taxon>
        <taxon>Rhabditina</taxon>
        <taxon>Rhabditomorpha</taxon>
        <taxon>Strongyloidea</taxon>
        <taxon>Trichostrongylidae</taxon>
        <taxon>Trichostrongylus</taxon>
    </lineage>
</organism>
<dbReference type="EMBL" id="WIXE01004384">
    <property type="protein sequence ID" value="KAK5983085.1"/>
    <property type="molecule type" value="Genomic_DNA"/>
</dbReference>
<sequence>MSIYVVAEYVQEHGLTVPLLRSLASSNYNLTNKKDDGTELRADDLRQLLCEANCFCRTNWMPYKVDKWNAPQGGCYFPVGISAIQMLADRTCFRDKNSSLAIDEDSSKDFFLMSVFTSKTKFWLGLQNNGNQWTWPGGYSVGFTNWGPGQPNYSAGNCVYMQQYSGFKSGWFSDDCGNDHNYICQSKPCDSTNYCSAG</sequence>
<dbReference type="PROSITE" id="PS50041">
    <property type="entry name" value="C_TYPE_LECTIN_2"/>
    <property type="match status" value="1"/>
</dbReference>
<dbReference type="SMART" id="SM00034">
    <property type="entry name" value="CLECT"/>
    <property type="match status" value="1"/>
</dbReference>
<comment type="caution">
    <text evidence="3">The sequence shown here is derived from an EMBL/GenBank/DDBJ whole genome shotgun (WGS) entry which is preliminary data.</text>
</comment>